<dbReference type="InterPro" id="IPR050107">
    <property type="entry name" value="ABC_carbohydrate_import_ATPase"/>
</dbReference>
<keyword evidence="3" id="KW-0547">Nucleotide-binding</keyword>
<evidence type="ECO:0000256" key="7">
    <source>
        <dbReference type="SAM" id="MobiDB-lite"/>
    </source>
</evidence>
<evidence type="ECO:0000256" key="5">
    <source>
        <dbReference type="ARBA" id="ARBA00022967"/>
    </source>
</evidence>
<dbReference type="OrthoDB" id="5113844at2"/>
<protein>
    <submittedName>
        <fullName evidence="8">ABC-type sugar transport system, ATPase component</fullName>
    </submittedName>
</protein>
<dbReference type="InterPro" id="IPR027417">
    <property type="entry name" value="P-loop_NTPase"/>
</dbReference>
<evidence type="ECO:0000256" key="1">
    <source>
        <dbReference type="ARBA" id="ARBA00022448"/>
    </source>
</evidence>
<reference evidence="8 9" key="1">
    <citation type="submission" date="2017-02" db="EMBL/GenBank/DDBJ databases">
        <authorList>
            <person name="Peterson S.W."/>
        </authorList>
    </citation>
    <scope>NUCLEOTIDE SEQUENCE [LARGE SCALE GENOMIC DNA]</scope>
    <source>
        <strain evidence="8 9">VKM Ac-2059</strain>
    </source>
</reference>
<feature type="compositionally biased region" description="Basic and acidic residues" evidence="7">
    <location>
        <begin position="291"/>
        <end position="316"/>
    </location>
</feature>
<evidence type="ECO:0000256" key="4">
    <source>
        <dbReference type="ARBA" id="ARBA00022840"/>
    </source>
</evidence>
<evidence type="ECO:0000256" key="6">
    <source>
        <dbReference type="ARBA" id="ARBA00023136"/>
    </source>
</evidence>
<evidence type="ECO:0000256" key="2">
    <source>
        <dbReference type="ARBA" id="ARBA00022475"/>
    </source>
</evidence>
<accession>A0A1T5IS46</accession>
<dbReference type="PANTHER" id="PTHR43790:SF3">
    <property type="entry name" value="D-ALLOSE IMPORT ATP-BINDING PROTEIN ALSA-RELATED"/>
    <property type="match status" value="1"/>
</dbReference>
<dbReference type="Proteomes" id="UP000190857">
    <property type="component" value="Unassembled WGS sequence"/>
</dbReference>
<proteinExistence type="predicted"/>
<keyword evidence="9" id="KW-1185">Reference proteome</keyword>
<keyword evidence="2" id="KW-1003">Cell membrane</keyword>
<keyword evidence="4" id="KW-0067">ATP-binding</keyword>
<dbReference type="Gene3D" id="3.40.50.300">
    <property type="entry name" value="P-loop containing nucleotide triphosphate hydrolases"/>
    <property type="match status" value="1"/>
</dbReference>
<feature type="compositionally biased region" description="Low complexity" evidence="7">
    <location>
        <begin position="317"/>
        <end position="342"/>
    </location>
</feature>
<keyword evidence="8" id="KW-0762">Sugar transport</keyword>
<dbReference type="PANTHER" id="PTHR43790">
    <property type="entry name" value="CARBOHYDRATE TRANSPORT ATP-BINDING PROTEIN MG119-RELATED"/>
    <property type="match status" value="1"/>
</dbReference>
<dbReference type="AlphaFoldDB" id="A0A1T5IS46"/>
<organism evidence="8 9">
    <name type="scientific">Okibacterium fritillariae</name>
    <dbReference type="NCBI Taxonomy" id="123320"/>
    <lineage>
        <taxon>Bacteria</taxon>
        <taxon>Bacillati</taxon>
        <taxon>Actinomycetota</taxon>
        <taxon>Actinomycetes</taxon>
        <taxon>Micrococcales</taxon>
        <taxon>Microbacteriaceae</taxon>
        <taxon>Okibacterium</taxon>
    </lineage>
</organism>
<evidence type="ECO:0000313" key="9">
    <source>
        <dbReference type="Proteomes" id="UP000190857"/>
    </source>
</evidence>
<dbReference type="GO" id="GO:0005524">
    <property type="term" value="F:ATP binding"/>
    <property type="evidence" value="ECO:0007669"/>
    <property type="project" value="UniProtKB-KW"/>
</dbReference>
<dbReference type="STRING" id="123320.SAMN06309945_0793"/>
<dbReference type="EMBL" id="FUZP01000001">
    <property type="protein sequence ID" value="SKC41932.1"/>
    <property type="molecule type" value="Genomic_DNA"/>
</dbReference>
<sequence>MSETAAAFDGPGLHVIATDTDVDDVADLLVRLQVPVEAVIDGDLALSPYQDAAENLFLGHEPRRFGLVDRSRMRREAAEVFSSFGLDLSPDGPPTLRPEEHLLFALARVAVHGARACAINADRLDVASESVVRASRHLMSRGVRVVVAGAAVGAFLGHAHTITVVSLASGVARVAGTCEPGPLASEEVVELLLAHAGADVGATGERAKQLDPRPVVPGAATASPPVLIVSGWTVPALPGVSAPVADGVSFDLRGGEITTLTGHGARELALSLFGASMGPATRGSVRVRRPHASDPRLDVRDAHPSDPHPSDPHPSDAHASGAGASAEHPVAAHMADAQTADARPGDAPVEVGSLTVAEAIAAGISYGSERPLSYDVGLLGGIPTSVSGATLKRLAASGVIDARRSYRTSRRPLVAALRGGDDPSAFTDVLRSWSAAGPAVVILDEPFLNDRAARLSVVRELAARGAAILIVSSRPADIAESAHRLLVARSGAVLERADPNGLSVRDRFLEILRTRLRSI</sequence>
<dbReference type="RefSeq" id="WP_079726962.1">
    <property type="nucleotide sequence ID" value="NZ_FUZP01000001.1"/>
</dbReference>
<name>A0A1T5IS46_9MICO</name>
<evidence type="ECO:0000313" key="8">
    <source>
        <dbReference type="EMBL" id="SKC41932.1"/>
    </source>
</evidence>
<evidence type="ECO:0000256" key="3">
    <source>
        <dbReference type="ARBA" id="ARBA00022741"/>
    </source>
</evidence>
<keyword evidence="6" id="KW-0472">Membrane</keyword>
<feature type="region of interest" description="Disordered" evidence="7">
    <location>
        <begin position="280"/>
        <end position="346"/>
    </location>
</feature>
<keyword evidence="1" id="KW-0813">Transport</keyword>
<gene>
    <name evidence="8" type="ORF">SAMN06309945_0793</name>
</gene>
<keyword evidence="5" id="KW-1278">Translocase</keyword>
<dbReference type="SUPFAM" id="SSF52540">
    <property type="entry name" value="P-loop containing nucleoside triphosphate hydrolases"/>
    <property type="match status" value="1"/>
</dbReference>